<gene>
    <name evidence="1" type="ORF">Vafri_6185</name>
</gene>
<sequence>MAAVEEDPLPKPRFSPEEVLKHLEDIPEGKRTFSSTNFLKALTSQRETWTAIKALKQNEENATLADFDRVILLFLKNIYHLVSGLPGALMFDALEDLMANSGILTPFIRRMVKIDESVALELGLPSKEDALCDNQQELIRVAATAIVCFYHYTNYPAHPDVFPSDDATLLFTSLALDSCRDRTASATLSAQLAEQGGGLLGLGEIRWLMHYVRGQLLGLTGAVFLSLGDKEKHKQHLLAQQADFLGLIKAVPENPASYGYYVRTCLQFQQLSAAGLFAAKGAVVAAKQNSPFYGAQLAAQRAIVLAFAGGGTSSTGSGASEVSAAAKAAAARLGAPAAEPAPAEPVALVRAGELRALSTQAREGLETERTGLPEVYADLVVLDPVDSKLLDERLGPMLQGVPDDGEVLAVTDLLYPTFAPTALPRGAVAIAKP</sequence>
<evidence type="ECO:0000313" key="1">
    <source>
        <dbReference type="EMBL" id="GIL49867.1"/>
    </source>
</evidence>
<name>A0A8J4AY14_9CHLO</name>
<keyword evidence="2" id="KW-1185">Reference proteome</keyword>
<reference evidence="1" key="1">
    <citation type="journal article" date="2021" name="Proc. Natl. Acad. Sci. U.S.A.">
        <title>Three genomes in the algal genus Volvox reveal the fate of a haploid sex-determining region after a transition to homothallism.</title>
        <authorList>
            <person name="Yamamoto K."/>
            <person name="Hamaji T."/>
            <person name="Kawai-Toyooka H."/>
            <person name="Matsuzaki R."/>
            <person name="Takahashi F."/>
            <person name="Nishimura Y."/>
            <person name="Kawachi M."/>
            <person name="Noguchi H."/>
            <person name="Minakuchi Y."/>
            <person name="Umen J.G."/>
            <person name="Toyoda A."/>
            <person name="Nozaki H."/>
        </authorList>
    </citation>
    <scope>NUCLEOTIDE SEQUENCE</scope>
    <source>
        <strain evidence="1">NIES-3780</strain>
    </source>
</reference>
<dbReference type="AlphaFoldDB" id="A0A8J4AY14"/>
<comment type="caution">
    <text evidence="1">The sequence shown here is derived from an EMBL/GenBank/DDBJ whole genome shotgun (WGS) entry which is preliminary data.</text>
</comment>
<protein>
    <submittedName>
        <fullName evidence="1">Uncharacterized protein</fullName>
    </submittedName>
</protein>
<accession>A0A8J4AY14</accession>
<organism evidence="1 2">
    <name type="scientific">Volvox africanus</name>
    <dbReference type="NCBI Taxonomy" id="51714"/>
    <lineage>
        <taxon>Eukaryota</taxon>
        <taxon>Viridiplantae</taxon>
        <taxon>Chlorophyta</taxon>
        <taxon>core chlorophytes</taxon>
        <taxon>Chlorophyceae</taxon>
        <taxon>CS clade</taxon>
        <taxon>Chlamydomonadales</taxon>
        <taxon>Volvocaceae</taxon>
        <taxon>Volvox</taxon>
    </lineage>
</organism>
<proteinExistence type="predicted"/>
<dbReference type="EMBL" id="BNCO01000008">
    <property type="protein sequence ID" value="GIL49867.1"/>
    <property type="molecule type" value="Genomic_DNA"/>
</dbReference>
<dbReference type="Proteomes" id="UP000747399">
    <property type="component" value="Unassembled WGS sequence"/>
</dbReference>
<evidence type="ECO:0000313" key="2">
    <source>
        <dbReference type="Proteomes" id="UP000747399"/>
    </source>
</evidence>